<protein>
    <submittedName>
        <fullName evidence="2">Uncharacterized protein</fullName>
    </submittedName>
</protein>
<feature type="transmembrane region" description="Helical" evidence="1">
    <location>
        <begin position="33"/>
        <end position="52"/>
    </location>
</feature>
<dbReference type="Ensembl" id="ENSPSMT00000026147.1">
    <property type="protein sequence ID" value="ENSPSMP00000022524.1"/>
    <property type="gene ID" value="ENSPSMG00000015927.1"/>
</dbReference>
<evidence type="ECO:0000256" key="1">
    <source>
        <dbReference type="SAM" id="Phobius"/>
    </source>
</evidence>
<keyword evidence="1" id="KW-0812">Transmembrane</keyword>
<dbReference type="GeneTree" id="ENSGT01140000283641"/>
<name>A0A8C8ZZ39_PROSS</name>
<keyword evidence="1" id="KW-0472">Membrane</keyword>
<proteinExistence type="predicted"/>
<reference evidence="2" key="2">
    <citation type="submission" date="2025-09" db="UniProtKB">
        <authorList>
            <consortium name="Ensembl"/>
        </authorList>
    </citation>
    <scope>IDENTIFICATION</scope>
</reference>
<keyword evidence="3" id="KW-1185">Reference proteome</keyword>
<sequence length="90" mass="10467">IVRVGDITDIRLCDLFKREITFRCPHLIFSSSLANYILSMSLCFYHLCVLFLKESLKANLTTGALSCIIKIYTLSRHFKTHSSFLCFYKH</sequence>
<reference evidence="2" key="1">
    <citation type="submission" date="2025-08" db="UniProtKB">
        <authorList>
            <consortium name="Ensembl"/>
        </authorList>
    </citation>
    <scope>IDENTIFICATION</scope>
</reference>
<organism evidence="2 3">
    <name type="scientific">Prolemur simus</name>
    <name type="common">Greater bamboo lemur</name>
    <name type="synonym">Hapalemur simus</name>
    <dbReference type="NCBI Taxonomy" id="1328070"/>
    <lineage>
        <taxon>Eukaryota</taxon>
        <taxon>Metazoa</taxon>
        <taxon>Chordata</taxon>
        <taxon>Craniata</taxon>
        <taxon>Vertebrata</taxon>
        <taxon>Euteleostomi</taxon>
        <taxon>Mammalia</taxon>
        <taxon>Eutheria</taxon>
        <taxon>Euarchontoglires</taxon>
        <taxon>Primates</taxon>
        <taxon>Strepsirrhini</taxon>
        <taxon>Lemuriformes</taxon>
        <taxon>Lemuridae</taxon>
        <taxon>Prolemur</taxon>
    </lineage>
</organism>
<dbReference type="Proteomes" id="UP000694414">
    <property type="component" value="Unplaced"/>
</dbReference>
<evidence type="ECO:0000313" key="2">
    <source>
        <dbReference type="Ensembl" id="ENSPSMP00000022524.1"/>
    </source>
</evidence>
<evidence type="ECO:0000313" key="3">
    <source>
        <dbReference type="Proteomes" id="UP000694414"/>
    </source>
</evidence>
<dbReference type="AlphaFoldDB" id="A0A8C8ZZ39"/>
<accession>A0A8C8ZZ39</accession>
<keyword evidence="1" id="KW-1133">Transmembrane helix</keyword>